<evidence type="ECO:0000256" key="5">
    <source>
        <dbReference type="ARBA" id="ARBA00023242"/>
    </source>
</evidence>
<dbReference type="GO" id="GO:0005634">
    <property type="term" value="C:nucleus"/>
    <property type="evidence" value="ECO:0007669"/>
    <property type="project" value="UniProtKB-SubCell"/>
</dbReference>
<dbReference type="GO" id="GO:0043424">
    <property type="term" value="F:protein histidine kinase binding"/>
    <property type="evidence" value="ECO:0007669"/>
    <property type="project" value="UniProtKB-UniRule"/>
</dbReference>
<dbReference type="GO" id="GO:0000160">
    <property type="term" value="P:phosphorelay signal transduction system"/>
    <property type="evidence" value="ECO:0007669"/>
    <property type="project" value="UniProtKB-UniRule"/>
</dbReference>
<gene>
    <name evidence="10" type="ORF">PVAP13_6NG369800</name>
</gene>
<evidence type="ECO:0000259" key="9">
    <source>
        <dbReference type="PROSITE" id="PS50894"/>
    </source>
</evidence>
<keyword evidence="7" id="KW-0597">Phosphoprotein</keyword>
<dbReference type="EMBL" id="CM029048">
    <property type="protein sequence ID" value="KAG2580679.1"/>
    <property type="molecule type" value="Genomic_DNA"/>
</dbReference>
<keyword evidence="3 8" id="KW-0932">Cytokinin signaling pathway</keyword>
<dbReference type="OrthoDB" id="1673781at2759"/>
<proteinExistence type="predicted"/>
<evidence type="ECO:0000256" key="4">
    <source>
        <dbReference type="ARBA" id="ARBA00023012"/>
    </source>
</evidence>
<protein>
    <recommendedName>
        <fullName evidence="8">Histidine-containing phosphotransfer protein</fullName>
    </recommendedName>
</protein>
<evidence type="ECO:0000256" key="7">
    <source>
        <dbReference type="PROSITE-ProRule" id="PRU00110"/>
    </source>
</evidence>
<organism evidence="10 11">
    <name type="scientific">Panicum virgatum</name>
    <name type="common">Blackwell switchgrass</name>
    <dbReference type="NCBI Taxonomy" id="38727"/>
    <lineage>
        <taxon>Eukaryota</taxon>
        <taxon>Viridiplantae</taxon>
        <taxon>Streptophyta</taxon>
        <taxon>Embryophyta</taxon>
        <taxon>Tracheophyta</taxon>
        <taxon>Spermatophyta</taxon>
        <taxon>Magnoliopsida</taxon>
        <taxon>Liliopsida</taxon>
        <taxon>Poales</taxon>
        <taxon>Poaceae</taxon>
        <taxon>PACMAD clade</taxon>
        <taxon>Panicoideae</taxon>
        <taxon>Panicodae</taxon>
        <taxon>Paniceae</taxon>
        <taxon>Panicinae</taxon>
        <taxon>Panicum</taxon>
        <taxon>Panicum sect. Hiantes</taxon>
    </lineage>
</organism>
<keyword evidence="2" id="KW-0716">Sensory transduction</keyword>
<comment type="function">
    <text evidence="6">Functions as a two-component phosphorelay mediators between cytokinin sensor histidine kinases and response regulators (B-type ARRs). Plays an important role in propagating cytokinin signal transduction through the multistep His-to-Asp phosphorelay. Functions as a positive regulator of the cytokinin signaling pathway. May play a regulatory role in salt and drought tolerance during plant development.</text>
</comment>
<dbReference type="FunFam" id="1.20.120.160:FF:000001">
    <property type="entry name" value="Histidine-containing phosphotransfer protein 1"/>
    <property type="match status" value="1"/>
</dbReference>
<dbReference type="AlphaFoldDB" id="A0A8T0R6T2"/>
<keyword evidence="11" id="KW-1185">Reference proteome</keyword>
<dbReference type="GO" id="GO:0009736">
    <property type="term" value="P:cytokinin-activated signaling pathway"/>
    <property type="evidence" value="ECO:0007669"/>
    <property type="project" value="UniProtKB-KW"/>
</dbReference>
<dbReference type="PROSITE" id="PS50894">
    <property type="entry name" value="HPT"/>
    <property type="match status" value="1"/>
</dbReference>
<evidence type="ECO:0000256" key="1">
    <source>
        <dbReference type="ARBA" id="ARBA00022490"/>
    </source>
</evidence>
<evidence type="ECO:0000313" key="10">
    <source>
        <dbReference type="EMBL" id="KAG2580679.1"/>
    </source>
</evidence>
<dbReference type="GO" id="GO:0009927">
    <property type="term" value="F:histidine phosphotransfer kinase activity"/>
    <property type="evidence" value="ECO:0007669"/>
    <property type="project" value="UniProtKB-UniRule"/>
</dbReference>
<accession>A0A8T0R6T2</accession>
<name>A0A8T0R6T2_PANVG</name>
<dbReference type="SUPFAM" id="SSF47226">
    <property type="entry name" value="Histidine-containing phosphotransfer domain, HPT domain"/>
    <property type="match status" value="1"/>
</dbReference>
<feature type="domain" description="HPt" evidence="9">
    <location>
        <begin position="35"/>
        <end position="134"/>
    </location>
</feature>
<evidence type="ECO:0000256" key="8">
    <source>
        <dbReference type="RuleBase" id="RU369004"/>
    </source>
</evidence>
<dbReference type="Proteomes" id="UP000823388">
    <property type="component" value="Chromosome 6N"/>
</dbReference>
<comment type="subcellular location">
    <subcellularLocation>
        <location evidence="8">Cytoplasm</location>
        <location evidence="8">Cytosol</location>
    </subcellularLocation>
    <subcellularLocation>
        <location evidence="8">Nucleus</location>
    </subcellularLocation>
</comment>
<dbReference type="GO" id="GO:0005829">
    <property type="term" value="C:cytosol"/>
    <property type="evidence" value="ECO:0007669"/>
    <property type="project" value="UniProtKB-SubCell"/>
</dbReference>
<evidence type="ECO:0000256" key="6">
    <source>
        <dbReference type="ARBA" id="ARBA00057097"/>
    </source>
</evidence>
<dbReference type="Pfam" id="PF01627">
    <property type="entry name" value="Hpt"/>
    <property type="match status" value="1"/>
</dbReference>
<sequence length="143" mass="16252">MAAANQLTALLNNMYATGLLDEQFQQLQMLQDASSPDFVSEVITLFCEDGDRIISELAKLLEKPSVDFDRVDAYVHQLKGSSASVGAQKVKNTCIQFREFCQSRSRDGCLKTLDSVRTEFYDLRGKFQTMLQLQRQLHGFYPK</sequence>
<evidence type="ECO:0000313" key="11">
    <source>
        <dbReference type="Proteomes" id="UP000823388"/>
    </source>
</evidence>
<evidence type="ECO:0000256" key="3">
    <source>
        <dbReference type="ARBA" id="ARBA00022864"/>
    </source>
</evidence>
<evidence type="ECO:0000256" key="2">
    <source>
        <dbReference type="ARBA" id="ARBA00022606"/>
    </source>
</evidence>
<dbReference type="GO" id="GO:0080038">
    <property type="term" value="P:positive regulation of cytokinin-activated signaling pathway"/>
    <property type="evidence" value="ECO:0007669"/>
    <property type="project" value="UniProtKB-ARBA"/>
</dbReference>
<dbReference type="InterPro" id="IPR045871">
    <property type="entry name" value="AHP1-5/YPD1"/>
</dbReference>
<dbReference type="InterPro" id="IPR008207">
    <property type="entry name" value="Sig_transdc_His_kin_Hpt_dom"/>
</dbReference>
<keyword evidence="4 8" id="KW-0902">Two-component regulatory system</keyword>
<keyword evidence="5" id="KW-0539">Nucleus</keyword>
<reference evidence="10" key="1">
    <citation type="submission" date="2020-05" db="EMBL/GenBank/DDBJ databases">
        <title>WGS assembly of Panicum virgatum.</title>
        <authorList>
            <person name="Lovell J.T."/>
            <person name="Jenkins J."/>
            <person name="Shu S."/>
            <person name="Juenger T.E."/>
            <person name="Schmutz J."/>
        </authorList>
    </citation>
    <scope>NUCLEOTIDE SEQUENCE</scope>
    <source>
        <strain evidence="10">AP13</strain>
    </source>
</reference>
<dbReference type="PANTHER" id="PTHR28242:SF47">
    <property type="entry name" value="HISTIDINE-CONTAINING PHOSPHOTRANSFER PROTEIN 1"/>
    <property type="match status" value="1"/>
</dbReference>
<dbReference type="CDD" id="cd00088">
    <property type="entry name" value="HPT"/>
    <property type="match status" value="1"/>
</dbReference>
<feature type="modified residue" description="Phosphohistidine" evidence="7">
    <location>
        <position position="76"/>
    </location>
</feature>
<dbReference type="PANTHER" id="PTHR28242">
    <property type="entry name" value="PHOSPHORELAY INTERMEDIATE PROTEIN YPD1"/>
    <property type="match status" value="1"/>
</dbReference>
<dbReference type="InterPro" id="IPR036641">
    <property type="entry name" value="HPT_dom_sf"/>
</dbReference>
<comment type="caution">
    <text evidence="10">The sequence shown here is derived from an EMBL/GenBank/DDBJ whole genome shotgun (WGS) entry which is preliminary data.</text>
</comment>
<dbReference type="Gene3D" id="1.20.120.160">
    <property type="entry name" value="HPT domain"/>
    <property type="match status" value="1"/>
</dbReference>
<comment type="domain">
    <text evidence="8">Histidine-containing phosphotransfer domain (HPt) contains an active histidine that mediates the phosphotransfer.</text>
</comment>
<keyword evidence="1" id="KW-0963">Cytoplasm</keyword>